<name>A0A9W6DD22_9FIRM</name>
<dbReference type="Proteomes" id="UP001144256">
    <property type="component" value="Unassembled WGS sequence"/>
</dbReference>
<keyword evidence="1" id="KW-0472">Membrane</keyword>
<dbReference type="AlphaFoldDB" id="A0A9W6DD22"/>
<feature type="domain" description="Stage V sporulation protein AA" evidence="2">
    <location>
        <begin position="2"/>
        <end position="87"/>
    </location>
</feature>
<dbReference type="InterPro" id="IPR021997">
    <property type="entry name" value="SporV_AA"/>
</dbReference>
<keyword evidence="1" id="KW-0812">Transmembrane</keyword>
<evidence type="ECO:0000259" key="2">
    <source>
        <dbReference type="Pfam" id="PF12164"/>
    </source>
</evidence>
<evidence type="ECO:0000256" key="1">
    <source>
        <dbReference type="SAM" id="Phobius"/>
    </source>
</evidence>
<feature type="transmembrane region" description="Helical" evidence="1">
    <location>
        <begin position="101"/>
        <end position="124"/>
    </location>
</feature>
<dbReference type="Gene3D" id="2.60.480.10">
    <property type="entry name" value="eubacterium ventriosum atcc domain"/>
    <property type="match status" value="1"/>
</dbReference>
<organism evidence="3 4">
    <name type="scientific">Vallitalea longa</name>
    <dbReference type="NCBI Taxonomy" id="2936439"/>
    <lineage>
        <taxon>Bacteria</taxon>
        <taxon>Bacillati</taxon>
        <taxon>Bacillota</taxon>
        <taxon>Clostridia</taxon>
        <taxon>Lachnospirales</taxon>
        <taxon>Vallitaleaceae</taxon>
        <taxon>Vallitalea</taxon>
    </lineage>
</organism>
<evidence type="ECO:0000313" key="3">
    <source>
        <dbReference type="EMBL" id="GKX27991.1"/>
    </source>
</evidence>
<keyword evidence="1" id="KW-1133">Transmembrane helix</keyword>
<dbReference type="Pfam" id="PF12164">
    <property type="entry name" value="SporV_AA"/>
    <property type="match status" value="1"/>
</dbReference>
<feature type="transmembrane region" description="Helical" evidence="1">
    <location>
        <begin position="144"/>
        <end position="166"/>
    </location>
</feature>
<dbReference type="InterPro" id="IPR038548">
    <property type="entry name" value="SporV_AA_N_sf"/>
</dbReference>
<evidence type="ECO:0000313" key="4">
    <source>
        <dbReference type="Proteomes" id="UP001144256"/>
    </source>
</evidence>
<accession>A0A9W6DD22</accession>
<proteinExistence type="predicted"/>
<dbReference type="RefSeq" id="WP_281811842.1">
    <property type="nucleotide sequence ID" value="NZ_BRLB01000001.1"/>
</dbReference>
<reference evidence="3" key="1">
    <citation type="submission" date="2022-06" db="EMBL/GenBank/DDBJ databases">
        <title>Vallitalea longa sp. nov., an anaerobic bacterium isolated from marine sediment.</title>
        <authorList>
            <person name="Hirano S."/>
            <person name="Terahara T."/>
            <person name="Mori K."/>
            <person name="Hamada M."/>
            <person name="Matsumoto R."/>
            <person name="Kobayashi T."/>
        </authorList>
    </citation>
    <scope>NUCLEOTIDE SEQUENCE</scope>
    <source>
        <strain evidence="3">SH18-1</strain>
    </source>
</reference>
<comment type="caution">
    <text evidence="3">The sequence shown here is derived from an EMBL/GenBank/DDBJ whole genome shotgun (WGS) entry which is preliminary data.</text>
</comment>
<protein>
    <submittedName>
        <fullName evidence="3">Stage V sporulation protein AA</fullName>
    </submittedName>
</protein>
<keyword evidence="4" id="KW-1185">Reference proteome</keyword>
<gene>
    <name evidence="3" type="primary">spoVAA</name>
    <name evidence="3" type="ORF">SH1V18_04710</name>
</gene>
<sequence>MDNIYIKASKKVNIIGKKNIIINDIADIEGKKEIVNKIKHINIFTIDNDKKKNYLLSIITIIAEIQKYYENILIQNVGEEDIIISYSPKEKQHKYKNFIRIVKVIFVCITLFTGGGIAIMTFHTDAAVPDVFVRLYSLFLGEENINPLIIEIPYSIGLATGIIVFFNHFSSKKLTDDPTPIEVEMRLYERDVEDCIIENLTDEGNKEK</sequence>
<dbReference type="EMBL" id="BRLB01000001">
    <property type="protein sequence ID" value="GKX27991.1"/>
    <property type="molecule type" value="Genomic_DNA"/>
</dbReference>